<evidence type="ECO:0000313" key="3">
    <source>
        <dbReference type="Proteomes" id="UP001157418"/>
    </source>
</evidence>
<evidence type="ECO:0000256" key="1">
    <source>
        <dbReference type="SAM" id="MobiDB-lite"/>
    </source>
</evidence>
<organism evidence="2 3">
    <name type="scientific">Lactuca virosa</name>
    <dbReference type="NCBI Taxonomy" id="75947"/>
    <lineage>
        <taxon>Eukaryota</taxon>
        <taxon>Viridiplantae</taxon>
        <taxon>Streptophyta</taxon>
        <taxon>Embryophyta</taxon>
        <taxon>Tracheophyta</taxon>
        <taxon>Spermatophyta</taxon>
        <taxon>Magnoliopsida</taxon>
        <taxon>eudicotyledons</taxon>
        <taxon>Gunneridae</taxon>
        <taxon>Pentapetalae</taxon>
        <taxon>asterids</taxon>
        <taxon>campanulids</taxon>
        <taxon>Asterales</taxon>
        <taxon>Asteraceae</taxon>
        <taxon>Cichorioideae</taxon>
        <taxon>Cichorieae</taxon>
        <taxon>Lactucinae</taxon>
        <taxon>Lactuca</taxon>
    </lineage>
</organism>
<gene>
    <name evidence="2" type="ORF">LVIROSA_LOCUS2270</name>
</gene>
<keyword evidence="3" id="KW-1185">Reference proteome</keyword>
<sequence length="151" mass="16828">MTSSEPMAVDDGPSPKNRCQMSEAQGPEVGSPVEASRNGEDQSFPTINEIKKWRDSNFAKENGELIECRSKVAQIDLNAELRSLLVHEIGNRSKYLSRITEIEKARAMDMKLSLNDYRPISLIGALYKIVAKALANRVKECISSCIDEVQL</sequence>
<name>A0AAU9LIY0_9ASTR</name>
<dbReference type="AlphaFoldDB" id="A0AAU9LIY0"/>
<reference evidence="2 3" key="1">
    <citation type="submission" date="2022-01" db="EMBL/GenBank/DDBJ databases">
        <authorList>
            <person name="Xiong W."/>
            <person name="Schranz E."/>
        </authorList>
    </citation>
    <scope>NUCLEOTIDE SEQUENCE [LARGE SCALE GENOMIC DNA]</scope>
</reference>
<dbReference type="EMBL" id="CAKMRJ010000001">
    <property type="protein sequence ID" value="CAH1414352.1"/>
    <property type="molecule type" value="Genomic_DNA"/>
</dbReference>
<evidence type="ECO:0000313" key="2">
    <source>
        <dbReference type="EMBL" id="CAH1414352.1"/>
    </source>
</evidence>
<protein>
    <submittedName>
        <fullName evidence="2">Uncharacterized protein</fullName>
    </submittedName>
</protein>
<accession>A0AAU9LIY0</accession>
<proteinExistence type="predicted"/>
<dbReference type="Proteomes" id="UP001157418">
    <property type="component" value="Unassembled WGS sequence"/>
</dbReference>
<comment type="caution">
    <text evidence="2">The sequence shown here is derived from an EMBL/GenBank/DDBJ whole genome shotgun (WGS) entry which is preliminary data.</text>
</comment>
<feature type="region of interest" description="Disordered" evidence="1">
    <location>
        <begin position="1"/>
        <end position="48"/>
    </location>
</feature>